<accession>A0AAV8ZHX5</accession>
<protein>
    <submittedName>
        <fullName evidence="1">Uncharacterized protein</fullName>
    </submittedName>
</protein>
<keyword evidence="2" id="KW-1185">Reference proteome</keyword>
<gene>
    <name evidence="1" type="ORF">NQ314_005101</name>
</gene>
<name>A0AAV8ZHX5_9CUCU</name>
<comment type="caution">
    <text evidence="1">The sequence shown here is derived from an EMBL/GenBank/DDBJ whole genome shotgun (WGS) entry which is preliminary data.</text>
</comment>
<organism evidence="1 2">
    <name type="scientific">Rhamnusium bicolor</name>
    <dbReference type="NCBI Taxonomy" id="1586634"/>
    <lineage>
        <taxon>Eukaryota</taxon>
        <taxon>Metazoa</taxon>
        <taxon>Ecdysozoa</taxon>
        <taxon>Arthropoda</taxon>
        <taxon>Hexapoda</taxon>
        <taxon>Insecta</taxon>
        <taxon>Pterygota</taxon>
        <taxon>Neoptera</taxon>
        <taxon>Endopterygota</taxon>
        <taxon>Coleoptera</taxon>
        <taxon>Polyphaga</taxon>
        <taxon>Cucujiformia</taxon>
        <taxon>Chrysomeloidea</taxon>
        <taxon>Cerambycidae</taxon>
        <taxon>Lepturinae</taxon>
        <taxon>Rhagiini</taxon>
        <taxon>Rhamnusium</taxon>
    </lineage>
</organism>
<proteinExistence type="predicted"/>
<evidence type="ECO:0000313" key="2">
    <source>
        <dbReference type="Proteomes" id="UP001162156"/>
    </source>
</evidence>
<sequence>MSNNHNDKLIHLNYNCSIAMEPSTQLPLKKLRLVKKSALSTGSSSLTLINLLEECKNSAEALKILLSISDGFEIDQSDLAESVKKIE</sequence>
<dbReference type="AlphaFoldDB" id="A0AAV8ZHX5"/>
<dbReference type="Proteomes" id="UP001162156">
    <property type="component" value="Unassembled WGS sequence"/>
</dbReference>
<dbReference type="EMBL" id="JANEYF010001441">
    <property type="protein sequence ID" value="KAJ8964133.1"/>
    <property type="molecule type" value="Genomic_DNA"/>
</dbReference>
<evidence type="ECO:0000313" key="1">
    <source>
        <dbReference type="EMBL" id="KAJ8964133.1"/>
    </source>
</evidence>
<reference evidence="1" key="1">
    <citation type="journal article" date="2023" name="Insect Mol. Biol.">
        <title>Genome sequencing provides insights into the evolution of gene families encoding plant cell wall-degrading enzymes in longhorned beetles.</title>
        <authorList>
            <person name="Shin N.R."/>
            <person name="Okamura Y."/>
            <person name="Kirsch R."/>
            <person name="Pauchet Y."/>
        </authorList>
    </citation>
    <scope>NUCLEOTIDE SEQUENCE</scope>
    <source>
        <strain evidence="1">RBIC_L_NR</strain>
    </source>
</reference>